<sequence>MEKQLELVAKSYDREIDLGRRGIDSYNELPEHIKNDPGYPLFQKMREAESLSESGRQEIVDYLSPVSGMNLIDLGCCLNLKFGGYKDWASTYHGVDISSKTIELLHEFVEKNQLMIGSLECCSMHETSFETSFFDIGTCIGSLEYFEKDFVEKVIIEAYRILKHNGKFVLDVPDIGSPECRITMIIEEYLGREDKYNMSVREFDGLIDNYFMIEYKEKVGPMIQYFLTSKKI</sequence>
<dbReference type="SUPFAM" id="SSF53335">
    <property type="entry name" value="S-adenosyl-L-methionine-dependent methyltransferases"/>
    <property type="match status" value="1"/>
</dbReference>
<dbReference type="OrthoDB" id="9811589at2"/>
<dbReference type="InterPro" id="IPR029063">
    <property type="entry name" value="SAM-dependent_MTases_sf"/>
</dbReference>
<dbReference type="Proteomes" id="UP000284277">
    <property type="component" value="Unassembled WGS sequence"/>
</dbReference>
<evidence type="ECO:0000259" key="1">
    <source>
        <dbReference type="Pfam" id="PF08241"/>
    </source>
</evidence>
<gene>
    <name evidence="2" type="ORF">BET01_08655</name>
</gene>
<evidence type="ECO:0000313" key="3">
    <source>
        <dbReference type="Proteomes" id="UP000284277"/>
    </source>
</evidence>
<name>A0A419SW31_9FIRM</name>
<proteinExistence type="predicted"/>
<protein>
    <recommendedName>
        <fullName evidence="1">Methyltransferase type 11 domain-containing protein</fullName>
    </recommendedName>
</protein>
<dbReference type="GO" id="GO:0008757">
    <property type="term" value="F:S-adenosylmethionine-dependent methyltransferase activity"/>
    <property type="evidence" value="ECO:0007669"/>
    <property type="project" value="InterPro"/>
</dbReference>
<organism evidence="2 3">
    <name type="scientific">Lacrimispora algidixylanolytica</name>
    <dbReference type="NCBI Taxonomy" id="94868"/>
    <lineage>
        <taxon>Bacteria</taxon>
        <taxon>Bacillati</taxon>
        <taxon>Bacillota</taxon>
        <taxon>Clostridia</taxon>
        <taxon>Lachnospirales</taxon>
        <taxon>Lachnospiraceae</taxon>
        <taxon>Lacrimispora</taxon>
    </lineage>
</organism>
<dbReference type="CDD" id="cd02440">
    <property type="entry name" value="AdoMet_MTases"/>
    <property type="match status" value="1"/>
</dbReference>
<reference evidence="2 3" key="1">
    <citation type="submission" date="2016-08" db="EMBL/GenBank/DDBJ databases">
        <title>A new outlook on sporulation: Clostridium algidixylanolyticum.</title>
        <authorList>
            <person name="Poppleton D.I."/>
            <person name="Gribaldo S."/>
        </authorList>
    </citation>
    <scope>NUCLEOTIDE SEQUENCE [LARGE SCALE GENOMIC DNA]</scope>
    <source>
        <strain evidence="2 3">SPL73</strain>
    </source>
</reference>
<dbReference type="AlphaFoldDB" id="A0A419SW31"/>
<dbReference type="Pfam" id="PF08241">
    <property type="entry name" value="Methyltransf_11"/>
    <property type="match status" value="1"/>
</dbReference>
<accession>A0A419SW31</accession>
<evidence type="ECO:0000313" key="2">
    <source>
        <dbReference type="EMBL" id="RKD29405.1"/>
    </source>
</evidence>
<dbReference type="EMBL" id="MCIA01000032">
    <property type="protein sequence ID" value="RKD29405.1"/>
    <property type="molecule type" value="Genomic_DNA"/>
</dbReference>
<dbReference type="InterPro" id="IPR013216">
    <property type="entry name" value="Methyltransf_11"/>
</dbReference>
<comment type="caution">
    <text evidence="2">The sequence shown here is derived from an EMBL/GenBank/DDBJ whole genome shotgun (WGS) entry which is preliminary data.</text>
</comment>
<dbReference type="RefSeq" id="WP_120198238.1">
    <property type="nucleotide sequence ID" value="NZ_MCIA01000032.1"/>
</dbReference>
<dbReference type="Gene3D" id="3.40.50.150">
    <property type="entry name" value="Vaccinia Virus protein VP39"/>
    <property type="match status" value="1"/>
</dbReference>
<keyword evidence="3" id="KW-1185">Reference proteome</keyword>
<feature type="domain" description="Methyltransferase type 11" evidence="1">
    <location>
        <begin position="73"/>
        <end position="170"/>
    </location>
</feature>